<dbReference type="Gene3D" id="3.40.50.10490">
    <property type="entry name" value="Glucose-6-phosphate isomerase like protein, domain 1"/>
    <property type="match status" value="1"/>
</dbReference>
<dbReference type="Pfam" id="PF01418">
    <property type="entry name" value="HTH_6"/>
    <property type="match status" value="1"/>
</dbReference>
<keyword evidence="4" id="KW-0812">Transmembrane</keyword>
<dbReference type="PANTHER" id="PTHR30514:SF1">
    <property type="entry name" value="HTH-TYPE TRANSCRIPTIONAL REGULATOR HEXR-RELATED"/>
    <property type="match status" value="1"/>
</dbReference>
<dbReference type="Gene3D" id="1.10.10.10">
    <property type="entry name" value="Winged helix-like DNA-binding domain superfamily/Winged helix DNA-binding domain"/>
    <property type="match status" value="1"/>
</dbReference>
<evidence type="ECO:0000313" key="8">
    <source>
        <dbReference type="Proteomes" id="UP000051861"/>
    </source>
</evidence>
<dbReference type="InterPro" id="IPR009057">
    <property type="entry name" value="Homeodomain-like_sf"/>
</dbReference>
<evidence type="ECO:0000259" key="5">
    <source>
        <dbReference type="PROSITE" id="PS51071"/>
    </source>
</evidence>
<dbReference type="GO" id="GO:1901135">
    <property type="term" value="P:carbohydrate derivative metabolic process"/>
    <property type="evidence" value="ECO:0007669"/>
    <property type="project" value="InterPro"/>
</dbReference>
<feature type="domain" description="SIS" evidence="6">
    <location>
        <begin position="132"/>
        <end position="269"/>
    </location>
</feature>
<dbReference type="InterPro" id="IPR046348">
    <property type="entry name" value="SIS_dom_sf"/>
</dbReference>
<dbReference type="PROSITE" id="PS51464">
    <property type="entry name" value="SIS"/>
    <property type="match status" value="1"/>
</dbReference>
<evidence type="ECO:0000259" key="6">
    <source>
        <dbReference type="PROSITE" id="PS51464"/>
    </source>
</evidence>
<dbReference type="InterPro" id="IPR001347">
    <property type="entry name" value="SIS_dom"/>
</dbReference>
<reference evidence="7 8" key="1">
    <citation type="journal article" date="2015" name="Microbiome">
        <title>Genomic resolution of linkages in carbon, nitrogen, and sulfur cycling among widespread estuary sediment bacteria.</title>
        <authorList>
            <person name="Baker B.J."/>
            <person name="Lazar C.S."/>
            <person name="Teske A.P."/>
            <person name="Dick G.J."/>
        </authorList>
    </citation>
    <scope>NUCLEOTIDE SEQUENCE [LARGE SCALE GENOMIC DNA]</scope>
    <source>
        <strain evidence="7">DG_54_3</strain>
    </source>
</reference>
<evidence type="ECO:0000256" key="4">
    <source>
        <dbReference type="SAM" id="Phobius"/>
    </source>
</evidence>
<dbReference type="AlphaFoldDB" id="A0A0S7Y4G3"/>
<keyword evidence="3" id="KW-0804">Transcription</keyword>
<dbReference type="GO" id="GO:0003700">
    <property type="term" value="F:DNA-binding transcription factor activity"/>
    <property type="evidence" value="ECO:0007669"/>
    <property type="project" value="InterPro"/>
</dbReference>
<evidence type="ECO:0000256" key="2">
    <source>
        <dbReference type="ARBA" id="ARBA00023125"/>
    </source>
</evidence>
<dbReference type="GO" id="GO:0097367">
    <property type="term" value="F:carbohydrate derivative binding"/>
    <property type="evidence" value="ECO:0007669"/>
    <property type="project" value="InterPro"/>
</dbReference>
<dbReference type="Proteomes" id="UP000051861">
    <property type="component" value="Unassembled WGS sequence"/>
</dbReference>
<evidence type="ECO:0000256" key="3">
    <source>
        <dbReference type="ARBA" id="ARBA00023163"/>
    </source>
</evidence>
<protein>
    <recommendedName>
        <fullName evidence="9">RpiR family transcriptional regulator</fullName>
    </recommendedName>
</protein>
<keyword evidence="4" id="KW-1133">Transmembrane helix</keyword>
<feature type="transmembrane region" description="Helical" evidence="4">
    <location>
        <begin position="142"/>
        <end position="161"/>
    </location>
</feature>
<keyword evidence="4" id="KW-0472">Membrane</keyword>
<dbReference type="SUPFAM" id="SSF53697">
    <property type="entry name" value="SIS domain"/>
    <property type="match status" value="1"/>
</dbReference>
<comment type="caution">
    <text evidence="7">The sequence shown here is derived from an EMBL/GenBank/DDBJ whole genome shotgun (WGS) entry which is preliminary data.</text>
</comment>
<gene>
    <name evidence="7" type="ORF">AMJ44_03045</name>
</gene>
<evidence type="ECO:0000256" key="1">
    <source>
        <dbReference type="ARBA" id="ARBA00023015"/>
    </source>
</evidence>
<dbReference type="InterPro" id="IPR000281">
    <property type="entry name" value="HTH_RpiR"/>
</dbReference>
<feature type="domain" description="HTH rpiR-type" evidence="5">
    <location>
        <begin position="10"/>
        <end position="86"/>
    </location>
</feature>
<proteinExistence type="predicted"/>
<keyword evidence="2" id="KW-0238">DNA-binding</keyword>
<evidence type="ECO:0000313" key="7">
    <source>
        <dbReference type="EMBL" id="KPJ69646.1"/>
    </source>
</evidence>
<dbReference type="InterPro" id="IPR035472">
    <property type="entry name" value="RpiR-like_SIS"/>
</dbReference>
<dbReference type="EMBL" id="LIZX01000018">
    <property type="protein sequence ID" value="KPJ69646.1"/>
    <property type="molecule type" value="Genomic_DNA"/>
</dbReference>
<name>A0A0S7Y4G3_UNCSA</name>
<dbReference type="CDD" id="cd05013">
    <property type="entry name" value="SIS_RpiR"/>
    <property type="match status" value="1"/>
</dbReference>
<sequence length="288" mass="32971">MDKQARRNNSTLKQIILKKYPDLPKNQQKVADYILQNHRTIFALTGKELSQNTGISEATIVRLSQQLGFKGFHHLKSQMISEAKEEMMPEDRFKLMSHSKNQISTVFRVAKQDVENINRTIGQIDREQFAQFIKLIRSSRHIYTFGIGISSLMAQVAAYLFNQAGIIANFCAKDEHSFIERFVALDKRDLVLALSFPPYSKETIHTLKFCYQRGIRCLAISNKATAPITRWCHAYLIVKSDNLFFTNSISAISMILNALATELAFLNKHQVVKNAKLVNKILSEEYHS</sequence>
<dbReference type="GO" id="GO:0003677">
    <property type="term" value="F:DNA binding"/>
    <property type="evidence" value="ECO:0007669"/>
    <property type="project" value="UniProtKB-KW"/>
</dbReference>
<accession>A0A0S7Y4G3</accession>
<dbReference type="Pfam" id="PF01380">
    <property type="entry name" value="SIS"/>
    <property type="match status" value="1"/>
</dbReference>
<dbReference type="InterPro" id="IPR047640">
    <property type="entry name" value="RpiR-like"/>
</dbReference>
<dbReference type="InterPro" id="IPR036388">
    <property type="entry name" value="WH-like_DNA-bd_sf"/>
</dbReference>
<dbReference type="PANTHER" id="PTHR30514">
    <property type="entry name" value="GLUCOKINASE"/>
    <property type="match status" value="1"/>
</dbReference>
<evidence type="ECO:0008006" key="9">
    <source>
        <dbReference type="Google" id="ProtNLM"/>
    </source>
</evidence>
<keyword evidence="1" id="KW-0805">Transcription regulation</keyword>
<dbReference type="PROSITE" id="PS51071">
    <property type="entry name" value="HTH_RPIR"/>
    <property type="match status" value="1"/>
</dbReference>
<dbReference type="SUPFAM" id="SSF46689">
    <property type="entry name" value="Homeodomain-like"/>
    <property type="match status" value="1"/>
</dbReference>
<organism evidence="7 8">
    <name type="scientific">candidate division WOR-1 bacterium DG_54_3</name>
    <dbReference type="NCBI Taxonomy" id="1703775"/>
    <lineage>
        <taxon>Bacteria</taxon>
        <taxon>Bacillati</taxon>
        <taxon>Saganbacteria</taxon>
    </lineage>
</organism>